<reference evidence="1" key="1">
    <citation type="submission" date="2013-03" db="EMBL/GenBank/DDBJ databases">
        <title>Genome Sequence of the Profundibacterium mesophilum strain KAUST100406-0324T from Red Sea, a novel genus in the family Rhodobacteraceae.</title>
        <authorList>
            <person name="Essack M."/>
            <person name="Alam I."/>
            <person name="Lafi F."/>
            <person name="Alawi W."/>
            <person name="Kamanu F."/>
            <person name="Al-Suwailem A."/>
            <person name="Lee O.O."/>
            <person name="Xu Y."/>
            <person name="Bajic V."/>
            <person name="Qian P.-Y."/>
            <person name="Archer J."/>
        </authorList>
    </citation>
    <scope>NUCLEOTIDE SEQUENCE</scope>
    <source>
        <strain evidence="1">KAUST100406-0324</strain>
    </source>
</reference>
<dbReference type="SUPFAM" id="SSF158837">
    <property type="entry name" value="AGR C 984p-like"/>
    <property type="match status" value="1"/>
</dbReference>
<protein>
    <recommendedName>
        <fullName evidence="3">Flagellar protein</fullName>
    </recommendedName>
</protein>
<dbReference type="OrthoDB" id="7824597at2"/>
<keyword evidence="2" id="KW-1185">Reference proteome</keyword>
<accession>A0A921NSJ6</accession>
<dbReference type="Gene3D" id="1.10.3700.10">
    <property type="entry name" value="AGR C 984p-like"/>
    <property type="match status" value="1"/>
</dbReference>
<evidence type="ECO:0000313" key="1">
    <source>
        <dbReference type="EMBL" id="KAF0674635.1"/>
    </source>
</evidence>
<sequence>MIPLGGLSTQLGLSLVDATRDRQEELIRNTVQNARSINAFRERIADVETVDQLIEDRELYTFVMKAFDLEDQIFGKALIGKMLKSNIEEPDALVNRLSDPRFREMYQELGFGTDGTGNLNTILFKWQERMVDRFVDRQFINAQTEQNETLGIVLEFRAAATKIETPFDILKNADLSRFMRRALGIPDSAAGLDIDRQAALFTKKFDLEKLQDPAEVRKLERKFVAVSDALDTERLASNAAVQLMRGAVQAGAGGGFTPITLNIEAITASPIRYR</sequence>
<name>A0A921NSJ6_9RHOB</name>
<gene>
    <name evidence="1" type="ORF">PMES_03017</name>
</gene>
<organism evidence="1 2">
    <name type="scientific">Profundibacterium mesophilum KAUST100406-0324</name>
    <dbReference type="NCBI Taxonomy" id="1037889"/>
    <lineage>
        <taxon>Bacteria</taxon>
        <taxon>Pseudomonadati</taxon>
        <taxon>Pseudomonadota</taxon>
        <taxon>Alphaproteobacteria</taxon>
        <taxon>Rhodobacterales</taxon>
        <taxon>Roseobacteraceae</taxon>
        <taxon>Profundibacterium</taxon>
    </lineage>
</organism>
<proteinExistence type="predicted"/>
<dbReference type="RefSeq" id="WP_159966524.1">
    <property type="nucleotide sequence ID" value="NZ_APKE01000036.1"/>
</dbReference>
<dbReference type="Pfam" id="PF06748">
    <property type="entry name" value="DUF1217"/>
    <property type="match status" value="1"/>
</dbReference>
<evidence type="ECO:0008006" key="3">
    <source>
        <dbReference type="Google" id="ProtNLM"/>
    </source>
</evidence>
<evidence type="ECO:0000313" key="2">
    <source>
        <dbReference type="Proteomes" id="UP000698242"/>
    </source>
</evidence>
<dbReference type="Proteomes" id="UP000698242">
    <property type="component" value="Unassembled WGS sequence"/>
</dbReference>
<comment type="caution">
    <text evidence="1">The sequence shown here is derived from an EMBL/GenBank/DDBJ whole genome shotgun (WGS) entry which is preliminary data.</text>
</comment>
<dbReference type="AlphaFoldDB" id="A0A921NSJ6"/>
<dbReference type="InterPro" id="IPR010626">
    <property type="entry name" value="DUF1217"/>
</dbReference>
<dbReference type="InterPro" id="IPR023157">
    <property type="entry name" value="AGR-C-984p-like_sf"/>
</dbReference>
<dbReference type="EMBL" id="APKE01000036">
    <property type="protein sequence ID" value="KAF0674635.1"/>
    <property type="molecule type" value="Genomic_DNA"/>
</dbReference>